<dbReference type="NCBIfam" id="NF041559">
    <property type="entry name" value="BTH_I2691_fam"/>
    <property type="match status" value="1"/>
</dbReference>
<name>A0ABT0YTU2_9BURK</name>
<evidence type="ECO:0000256" key="1">
    <source>
        <dbReference type="SAM" id="Phobius"/>
    </source>
</evidence>
<evidence type="ECO:0000259" key="2">
    <source>
        <dbReference type="Pfam" id="PF20249"/>
    </source>
</evidence>
<evidence type="ECO:0000313" key="3">
    <source>
        <dbReference type="EMBL" id="MCM5682176.1"/>
    </source>
</evidence>
<protein>
    <recommendedName>
        <fullName evidence="2">Toxin VasX N-terminal region domain-containing protein</fullName>
    </recommendedName>
</protein>
<dbReference type="Pfam" id="PF20249">
    <property type="entry name" value="VasX_N"/>
    <property type="match status" value="1"/>
</dbReference>
<evidence type="ECO:0000313" key="4">
    <source>
        <dbReference type="Proteomes" id="UP001165541"/>
    </source>
</evidence>
<dbReference type="Proteomes" id="UP001165541">
    <property type="component" value="Unassembled WGS sequence"/>
</dbReference>
<feature type="transmembrane region" description="Helical" evidence="1">
    <location>
        <begin position="941"/>
        <end position="963"/>
    </location>
</feature>
<feature type="transmembrane region" description="Helical" evidence="1">
    <location>
        <begin position="875"/>
        <end position="894"/>
    </location>
</feature>
<gene>
    <name evidence="3" type="ORF">M8A51_21825</name>
</gene>
<organism evidence="3 4">
    <name type="scientific">Caldimonas mangrovi</name>
    <dbReference type="NCBI Taxonomy" id="2944811"/>
    <lineage>
        <taxon>Bacteria</taxon>
        <taxon>Pseudomonadati</taxon>
        <taxon>Pseudomonadota</taxon>
        <taxon>Betaproteobacteria</taxon>
        <taxon>Burkholderiales</taxon>
        <taxon>Sphaerotilaceae</taxon>
        <taxon>Caldimonas</taxon>
    </lineage>
</organism>
<keyword evidence="4" id="KW-1185">Reference proteome</keyword>
<dbReference type="RefSeq" id="WP_251780653.1">
    <property type="nucleotide sequence ID" value="NZ_JAMKFE010000017.1"/>
</dbReference>
<keyword evidence="1" id="KW-0472">Membrane</keyword>
<keyword evidence="1" id="KW-1133">Transmembrane helix</keyword>
<proteinExistence type="predicted"/>
<accession>A0ABT0YTU2</accession>
<dbReference type="EMBL" id="JAMKFE010000017">
    <property type="protein sequence ID" value="MCM5682176.1"/>
    <property type="molecule type" value="Genomic_DNA"/>
</dbReference>
<sequence length="1155" mass="126662">MSTPTTARPAVPGGRPAYVMKADCQRCERFDFPAMLVTASVVDKQHAKALKEAGYVFQPGLDPILASMEWRAAAPVIRLLPRGFVFVFYDKRGVWDVWQCFSDGTYKKLLEHVTPAEYAGKRAAVQPETAESVCQRGASNLPAGLITLIGAGNQPAIWVGYSPHLWTPQVLAGFHNDANKRLESMTLIWAQTWMDGGSMPGKGCVPLNEEALKHNVVDFNDEVPPGGAKFNPMVPVFQNAVVPLPQARFGQARALVDRVRLIEKTAGPKAENKAIIAYVRDPIGLAEEFAALVGQVQSEYTEFTALGPKRFGKRDPDWAWKHQSTVNVRYVQAWAVEVARRQVEAKAQQWLNGPQNAPMTREAFEANKRNGLYPPGTVWKPLTRTVDGQPQPHPEGLGRVVYSQAHVERAAQAMGQEEAKGRSERYLGKVDMAAVEDFEKLHKGWNDHWEDRFVSTETDRVAWLESQPIMTCMTHQFDAAPALCGKQRPNMEVRIQVQEAFDRLAATERAYGMAAMTPVMLTHMVKMFGKDESDKTHWIAQALLTEFDLAEGLLGEPPDHGMRADLYDVLMAKREDWGEFYQAWQRLREPATLFAEQLARAAVQATAVMTAAALDAEKAKRYGLALTAEDASKKRVLWVRASALLHFLGTSERQYFVFVKWKAGRWLDAAIDALKAPMFELKFNTKGARQQQTRAKAASSSAAQLRRLQGLAGMHDDMLVPLLLDQEAIKNAAQRRNAKMLQVVGPNLLGMPQAVTELPEEFAREVLREQALFRQGWLKRLVDGASKNKLPMLTGGGVMFLQAYALSEAIDDFSKKGGVEQVDAAAAVLSSALGVMGAAFEVGYVLALPKVAEGVAAPRAAEVASRVPRHIVLRYGAGLLGAGGAFLDMVSAFAKARSRFDRGDMDATAVHALSGAFHASGGVGMSLGSYMTWRSALLSRVAFQGAVRVALLPATGVSALAGLGLTVSGIGLMLWIGGVAIGIIATILEDDECESFLRRTYFGIGGDSLMKKFSSVDEETHELGALARGMKIELEWNDELVGPDEITARITSMDWIPDSRGLALKMEGYRSPDDAVPVAVIADGDIQMPESPDRQGMHVVTVRYAVPEKGVNAVRCSFVLYDTTHAAKTTPAQRWDRTAGATKLARGYAWIKDFL</sequence>
<feature type="domain" description="Toxin VasX N-terminal region" evidence="2">
    <location>
        <begin position="35"/>
        <end position="191"/>
    </location>
</feature>
<comment type="caution">
    <text evidence="3">The sequence shown here is derived from an EMBL/GenBank/DDBJ whole genome shotgun (WGS) entry which is preliminary data.</text>
</comment>
<dbReference type="InterPro" id="IPR048126">
    <property type="entry name" value="Toxin_VasX"/>
</dbReference>
<reference evidence="3" key="1">
    <citation type="submission" date="2022-05" db="EMBL/GenBank/DDBJ databases">
        <title>Schlegelella sp. nov., isolated from mangrove soil.</title>
        <authorList>
            <person name="Liu Y."/>
            <person name="Ge X."/>
            <person name="Liu W."/>
        </authorList>
    </citation>
    <scope>NUCLEOTIDE SEQUENCE</scope>
    <source>
        <strain evidence="3">S2-27</strain>
    </source>
</reference>
<dbReference type="InterPro" id="IPR046864">
    <property type="entry name" value="VasX_N"/>
</dbReference>
<dbReference type="CDD" id="cd20707">
    <property type="entry name" value="MIX_III"/>
    <property type="match status" value="1"/>
</dbReference>
<keyword evidence="1" id="KW-0812">Transmembrane</keyword>